<proteinExistence type="predicted"/>
<evidence type="ECO:0000259" key="4">
    <source>
        <dbReference type="PROSITE" id="PS50085"/>
    </source>
</evidence>
<feature type="repeat" description="ANK" evidence="2">
    <location>
        <begin position="243"/>
        <end position="277"/>
    </location>
</feature>
<dbReference type="SUPFAM" id="SSF48403">
    <property type="entry name" value="Ankyrin repeat"/>
    <property type="match status" value="1"/>
</dbReference>
<keyword evidence="3" id="KW-0175">Coiled coil</keyword>
<dbReference type="InterPro" id="IPR036770">
    <property type="entry name" value="Ankyrin_rpt-contain_sf"/>
</dbReference>
<name>A0ABQ0DMR1_9EUKA</name>
<reference evidence="5 6" key="1">
    <citation type="journal article" date="2019" name="PLoS Negl. Trop. Dis.">
        <title>Whole genome sequencing of Entamoeba nuttalli reveals mammalian host-related molecular signatures and a novel octapeptide-repeat surface protein.</title>
        <authorList>
            <person name="Tanaka M."/>
            <person name="Makiuchi T."/>
            <person name="Komiyama T."/>
            <person name="Shiina T."/>
            <person name="Osaki K."/>
            <person name="Tachibana H."/>
        </authorList>
    </citation>
    <scope>NUCLEOTIDE SEQUENCE [LARGE SCALE GENOMIC DNA]</scope>
    <source>
        <strain evidence="5 6">P19-061405</strain>
    </source>
</reference>
<dbReference type="EMBL" id="BAAFRS010000171">
    <property type="protein sequence ID" value="GAB1224027.1"/>
    <property type="molecule type" value="Genomic_DNA"/>
</dbReference>
<dbReference type="SUPFAM" id="SSF111347">
    <property type="entry name" value="Rap/Ran-GAP"/>
    <property type="match status" value="1"/>
</dbReference>
<gene>
    <name evidence="5" type="ORF">ENUP19_0171G0015</name>
</gene>
<keyword evidence="6" id="KW-1185">Reference proteome</keyword>
<dbReference type="PROSITE" id="PS50297">
    <property type="entry name" value="ANK_REP_REGION"/>
    <property type="match status" value="2"/>
</dbReference>
<dbReference type="SMART" id="SM00248">
    <property type="entry name" value="ANK"/>
    <property type="match status" value="5"/>
</dbReference>
<dbReference type="InterPro" id="IPR000331">
    <property type="entry name" value="Rap/Ran_GAP_dom"/>
</dbReference>
<feature type="domain" description="Rap-GAP" evidence="4">
    <location>
        <begin position="587"/>
        <end position="809"/>
    </location>
</feature>
<dbReference type="Pfam" id="PF02145">
    <property type="entry name" value="Rap_GAP"/>
    <property type="match status" value="1"/>
</dbReference>
<dbReference type="Proteomes" id="UP001628156">
    <property type="component" value="Unassembled WGS sequence"/>
</dbReference>
<evidence type="ECO:0000256" key="3">
    <source>
        <dbReference type="SAM" id="Coils"/>
    </source>
</evidence>
<sequence length="817" mass="93921">MNSSEPLTIQIERSESVNNQLPDLFQSSNISEQSATVSSRQSLSYEDEVTKLKLEIERLKKEKIEIEESSKIQFMKEFSYYASNFPLCGEQFQSGLVDPSNGNLSFVVLYPKIFEIEPTLFVFKATSHGNGTKITNSIVDRTNDGFTIKLDRPAGKGTLFLWFAYTPLKNSRKEFTEMTKLFHGSVTRSQIEQPMMAYVRKYGPNDSDENGKTLLHYCVQNGLVEMVNWLLAKGAYVNAADKFRYTPLHIALSGQTINANVINALLDSGADKKARNVQHRTPLHYLCRQTNIEQFLPILNRFLPDGENNKEFVNLKSSKGDTALIALCNASMNIDAMKILCKNEADVNVQTMTEDFPLYYAIKKRNKDAIRILLQHHALLNLTFYGKDVMKIAEEYHFEIELKDILNSSFLIDKMSELQIKTLQETFETIKYPQEKWLKIVNPDKIALIDISTFPVGYHLENYSNCCSHTHKELEYYNTHDPTLCIKYYEKYFDYKKHINYIVPIQGDVFVVSMTESLLKSSSLSPRFTRESFDLSTQKRKIIIRNKKGDLRKEYPGNITDIQILRELGYNGKTLSPIHSRTLYTSLTKLENQTVSEKFKFGVLYGTLGQLTENEFYNNKEASPYFEHFLKLLGERVDMKTYPGYCGGLNCNGFPFGTEIIVSTFSNDQIECAFHVSTMLPFNVKTDQQIERKKIIQNDICVIIFKEYNSIPEPIDITSFKSLTNHAFLIIGYDLSQPFSLTPKYDINLCVKNDVPPIPPFITQEKYHYESALHDFLLAKLINADRLSQSTSFFRGKFLTNRQNQLESICLNAKVQF</sequence>
<evidence type="ECO:0000313" key="6">
    <source>
        <dbReference type="Proteomes" id="UP001628156"/>
    </source>
</evidence>
<dbReference type="Pfam" id="PF12796">
    <property type="entry name" value="Ank_2"/>
    <property type="match status" value="1"/>
</dbReference>
<accession>A0ABQ0DMR1</accession>
<dbReference type="InterPro" id="IPR050989">
    <property type="entry name" value="Rap1_Ran_GAP"/>
</dbReference>
<dbReference type="PROSITE" id="PS50085">
    <property type="entry name" value="RAPGAP"/>
    <property type="match status" value="1"/>
</dbReference>
<keyword evidence="2" id="KW-0040">ANK repeat</keyword>
<dbReference type="PANTHER" id="PTHR15711">
    <property type="entry name" value="RAP GTPASE-ACTIVATING PROTEIN"/>
    <property type="match status" value="1"/>
</dbReference>
<dbReference type="Gene3D" id="1.25.40.20">
    <property type="entry name" value="Ankyrin repeat-containing domain"/>
    <property type="match status" value="1"/>
</dbReference>
<dbReference type="InterPro" id="IPR002110">
    <property type="entry name" value="Ankyrin_rpt"/>
</dbReference>
<dbReference type="InterPro" id="IPR035974">
    <property type="entry name" value="Rap/Ran-GAP_sf"/>
</dbReference>
<feature type="coiled-coil region" evidence="3">
    <location>
        <begin position="42"/>
        <end position="69"/>
    </location>
</feature>
<feature type="repeat" description="ANK" evidence="2">
    <location>
        <begin position="210"/>
        <end position="242"/>
    </location>
</feature>
<evidence type="ECO:0000313" key="5">
    <source>
        <dbReference type="EMBL" id="GAB1224027.1"/>
    </source>
</evidence>
<comment type="caution">
    <text evidence="5">The sequence shown here is derived from an EMBL/GenBank/DDBJ whole genome shotgun (WGS) entry which is preliminary data.</text>
</comment>
<keyword evidence="1" id="KW-0343">GTPase activation</keyword>
<evidence type="ECO:0000256" key="2">
    <source>
        <dbReference type="PROSITE-ProRule" id="PRU00023"/>
    </source>
</evidence>
<dbReference type="Gene3D" id="3.40.50.11210">
    <property type="entry name" value="Rap/Ran-GAP"/>
    <property type="match status" value="1"/>
</dbReference>
<dbReference type="PROSITE" id="PS50088">
    <property type="entry name" value="ANK_REPEAT"/>
    <property type="match status" value="2"/>
</dbReference>
<evidence type="ECO:0000256" key="1">
    <source>
        <dbReference type="ARBA" id="ARBA00022468"/>
    </source>
</evidence>
<protein>
    <recommendedName>
        <fullName evidence="4">Rap-GAP domain-containing protein</fullName>
    </recommendedName>
</protein>
<dbReference type="PANTHER" id="PTHR15711:SF22">
    <property type="entry name" value="RAP-GAP DOMAIN-CONTAINING PROTEIN"/>
    <property type="match status" value="1"/>
</dbReference>
<organism evidence="5 6">
    <name type="scientific">Entamoeba nuttalli</name>
    <dbReference type="NCBI Taxonomy" id="412467"/>
    <lineage>
        <taxon>Eukaryota</taxon>
        <taxon>Amoebozoa</taxon>
        <taxon>Evosea</taxon>
        <taxon>Archamoebae</taxon>
        <taxon>Mastigamoebida</taxon>
        <taxon>Entamoebidae</taxon>
        <taxon>Entamoeba</taxon>
    </lineage>
</organism>
<dbReference type="Pfam" id="PF00023">
    <property type="entry name" value="Ank"/>
    <property type="match status" value="1"/>
</dbReference>